<feature type="region of interest" description="Disordered" evidence="1">
    <location>
        <begin position="273"/>
        <end position="314"/>
    </location>
</feature>
<organism evidence="2 3">
    <name type="scientific">Cercospora beticola</name>
    <name type="common">Sugarbeet leaf spot fungus</name>
    <dbReference type="NCBI Taxonomy" id="122368"/>
    <lineage>
        <taxon>Eukaryota</taxon>
        <taxon>Fungi</taxon>
        <taxon>Dikarya</taxon>
        <taxon>Ascomycota</taxon>
        <taxon>Pezizomycotina</taxon>
        <taxon>Dothideomycetes</taxon>
        <taxon>Dothideomycetidae</taxon>
        <taxon>Mycosphaerellales</taxon>
        <taxon>Mycosphaerellaceae</taxon>
        <taxon>Cercospora</taxon>
    </lineage>
</organism>
<dbReference type="GeneID" id="35436021"/>
<evidence type="ECO:0000313" key="3">
    <source>
        <dbReference type="Proteomes" id="UP001302367"/>
    </source>
</evidence>
<dbReference type="RefSeq" id="XP_023448478.2">
    <property type="nucleotide sequence ID" value="XM_023605029.2"/>
</dbReference>
<keyword evidence="3" id="KW-1185">Reference proteome</keyword>
<proteinExistence type="predicted"/>
<evidence type="ECO:0000313" key="2">
    <source>
        <dbReference type="EMBL" id="WPB08513.1"/>
    </source>
</evidence>
<protein>
    <submittedName>
        <fullName evidence="2">Uncharacterized protein</fullName>
    </submittedName>
</protein>
<name>A0ABZ0P9C6_CERBT</name>
<feature type="region of interest" description="Disordered" evidence="1">
    <location>
        <begin position="215"/>
        <end position="246"/>
    </location>
</feature>
<dbReference type="Proteomes" id="UP001302367">
    <property type="component" value="Chromosome 10"/>
</dbReference>
<accession>A0ABZ0P9C6</accession>
<gene>
    <name evidence="2" type="ORF">RHO25_013179</name>
</gene>
<dbReference type="EMBL" id="CP134193">
    <property type="protein sequence ID" value="WPB08513.1"/>
    <property type="molecule type" value="Genomic_DNA"/>
</dbReference>
<reference evidence="2 3" key="1">
    <citation type="submission" date="2023-09" db="EMBL/GenBank/DDBJ databases">
        <title>Complete-Gapless Cercospora beticola genome.</title>
        <authorList>
            <person name="Wyatt N.A."/>
            <person name="Spanner R.E."/>
            <person name="Bolton M.D."/>
        </authorList>
    </citation>
    <scope>NUCLEOTIDE SEQUENCE [LARGE SCALE GENOMIC DNA]</scope>
    <source>
        <strain evidence="2">Cb09-40</strain>
    </source>
</reference>
<evidence type="ECO:0000256" key="1">
    <source>
        <dbReference type="SAM" id="MobiDB-lite"/>
    </source>
</evidence>
<sequence>MYADYQHPRRRSLATGNELMKQNQLPSSLRFNAMIDLSICRQPHEGERSGCHEVYGWGRHADEYERLRQRARARPLPGMRTWMRTTRRIARKSARASQTVDEDNMEEIDQDIDYAETAKDLQDMDEKASSRFGKHLEQLSATADSTSTGRGRPTRHLTFGFLRRRVPCFHNRCHHHYIAPRNRSSFGRATAGHSAGLTRDGESILFRILPEGSPLPTASRAASAVKSPETSPEQRKMGTQSQPVDMKGTTISYEKFANLLDWKDHVFKDQFGSANLDPISMRRHKRKAAEVFDTEDEDEQREKPDASPAPSMPS</sequence>